<name>A0A9N9EAC0_9GLOM</name>
<feature type="non-terminal residue" evidence="2">
    <location>
        <position position="1"/>
    </location>
</feature>
<evidence type="ECO:0000256" key="1">
    <source>
        <dbReference type="SAM" id="MobiDB-lite"/>
    </source>
</evidence>
<evidence type="ECO:0000313" key="2">
    <source>
        <dbReference type="EMBL" id="CAG8665892.1"/>
    </source>
</evidence>
<dbReference type="Proteomes" id="UP000789396">
    <property type="component" value="Unassembled WGS sequence"/>
</dbReference>
<keyword evidence="3" id="KW-1185">Reference proteome</keyword>
<gene>
    <name evidence="2" type="ORF">RFULGI_LOCUS9030</name>
</gene>
<feature type="region of interest" description="Disordered" evidence="1">
    <location>
        <begin position="1"/>
        <end position="23"/>
    </location>
</feature>
<comment type="caution">
    <text evidence="2">The sequence shown here is derived from an EMBL/GenBank/DDBJ whole genome shotgun (WGS) entry which is preliminary data.</text>
</comment>
<dbReference type="EMBL" id="CAJVPZ010015419">
    <property type="protein sequence ID" value="CAG8665892.1"/>
    <property type="molecule type" value="Genomic_DNA"/>
</dbReference>
<feature type="non-terminal residue" evidence="2">
    <location>
        <position position="150"/>
    </location>
</feature>
<protein>
    <submittedName>
        <fullName evidence="2">6387_t:CDS:1</fullName>
    </submittedName>
</protein>
<organism evidence="2 3">
    <name type="scientific">Racocetra fulgida</name>
    <dbReference type="NCBI Taxonomy" id="60492"/>
    <lineage>
        <taxon>Eukaryota</taxon>
        <taxon>Fungi</taxon>
        <taxon>Fungi incertae sedis</taxon>
        <taxon>Mucoromycota</taxon>
        <taxon>Glomeromycotina</taxon>
        <taxon>Glomeromycetes</taxon>
        <taxon>Diversisporales</taxon>
        <taxon>Gigasporaceae</taxon>
        <taxon>Racocetra</taxon>
    </lineage>
</organism>
<dbReference type="AlphaFoldDB" id="A0A9N9EAC0"/>
<evidence type="ECO:0000313" key="3">
    <source>
        <dbReference type="Proteomes" id="UP000789396"/>
    </source>
</evidence>
<accession>A0A9N9EAC0</accession>
<reference evidence="2" key="1">
    <citation type="submission" date="2021-06" db="EMBL/GenBank/DDBJ databases">
        <authorList>
            <person name="Kallberg Y."/>
            <person name="Tangrot J."/>
            <person name="Rosling A."/>
        </authorList>
    </citation>
    <scope>NUCLEOTIDE SEQUENCE</scope>
    <source>
        <strain evidence="2">IN212</strain>
    </source>
</reference>
<sequence length="150" mass="17411">FEFNEEDKIEFNEESNKAESNEEDKIEFNKENMVNEYNHPIVKDARVISEYRQLTRDAKCIAMQMLKVGTKLSMIYEAIRDENEESTMTRKDISNLGTQIYLTEENTSIEVLITNIEKRGDTKKKKIGSTKKKLIKDASSSQNVLVLHID</sequence>
<dbReference type="OrthoDB" id="2430076at2759"/>
<feature type="compositionally biased region" description="Basic and acidic residues" evidence="1">
    <location>
        <begin position="9"/>
        <end position="20"/>
    </location>
</feature>
<proteinExistence type="predicted"/>